<dbReference type="SUPFAM" id="SSF144232">
    <property type="entry name" value="HIT/MYND zinc finger-like"/>
    <property type="match status" value="1"/>
</dbReference>
<feature type="region of interest" description="Disordered" evidence="1">
    <location>
        <begin position="51"/>
        <end position="80"/>
    </location>
</feature>
<evidence type="ECO:0000313" key="5">
    <source>
        <dbReference type="Proteomes" id="UP001150569"/>
    </source>
</evidence>
<comment type="caution">
    <text evidence="4">The sequence shown here is derived from an EMBL/GenBank/DDBJ whole genome shotgun (WGS) entry which is preliminary data.</text>
</comment>
<dbReference type="PANTHER" id="PTHR28069:SF1">
    <property type="entry name" value="PROTEIN MSS51, MITOCHONDRIAL"/>
    <property type="match status" value="1"/>
</dbReference>
<evidence type="ECO:0000259" key="2">
    <source>
        <dbReference type="Pfam" id="PF13824"/>
    </source>
</evidence>
<feature type="domain" description="Mitochondrial splicing suppressor 51-like C-terminal" evidence="3">
    <location>
        <begin position="305"/>
        <end position="488"/>
    </location>
</feature>
<feature type="domain" description="Mitochondrial splicing suppressor 51 zinc-finger" evidence="2">
    <location>
        <begin position="116"/>
        <end position="226"/>
    </location>
</feature>
<gene>
    <name evidence="4" type="primary">MSS51_1</name>
    <name evidence="4" type="ORF">IWQ60_001191</name>
</gene>
<evidence type="ECO:0000313" key="4">
    <source>
        <dbReference type="EMBL" id="KAJ1929388.1"/>
    </source>
</evidence>
<name>A0A9W8ADE8_9FUNG</name>
<organism evidence="4 5">
    <name type="scientific">Tieghemiomyces parasiticus</name>
    <dbReference type="NCBI Taxonomy" id="78921"/>
    <lineage>
        <taxon>Eukaryota</taxon>
        <taxon>Fungi</taxon>
        <taxon>Fungi incertae sedis</taxon>
        <taxon>Zoopagomycota</taxon>
        <taxon>Kickxellomycotina</taxon>
        <taxon>Dimargaritomycetes</taxon>
        <taxon>Dimargaritales</taxon>
        <taxon>Dimargaritaceae</taxon>
        <taxon>Tieghemiomyces</taxon>
    </lineage>
</organism>
<accession>A0A9W8ADE8</accession>
<reference evidence="4" key="1">
    <citation type="submission" date="2022-07" db="EMBL/GenBank/DDBJ databases">
        <title>Phylogenomic reconstructions and comparative analyses of Kickxellomycotina fungi.</title>
        <authorList>
            <person name="Reynolds N.K."/>
            <person name="Stajich J.E."/>
            <person name="Barry K."/>
            <person name="Grigoriev I.V."/>
            <person name="Crous P."/>
            <person name="Smith M.E."/>
        </authorList>
    </citation>
    <scope>NUCLEOTIDE SEQUENCE</scope>
    <source>
        <strain evidence="4">RSA 861</strain>
    </source>
</reference>
<dbReference type="AlphaFoldDB" id="A0A9W8ADE8"/>
<proteinExistence type="predicted"/>
<sequence>MHRHACRRLLAHRNLIATRCAGPWTHAGHRSLHTTSAVRIFDLFGKANKPTAVTPAQPDEATANATTRSLGTWAQRKSTARTPPVLAADDLFHPLSQSPIPPMREKFAFVAEHGCCPVCVKHEPFSRRLLDTLEGPVAPEAATTGDEATTTGLAADAEALRPEADHPDTAVDVLQLNKLQSQPPTFECPDCGFPTHCSEEHYLQDRENHAKVCNWLRDMNMDEHDLRSGRPVTEFDFPKQQPKDNLVNFGSWEALLYTRGFPGLTGSRAVHHVTKLLTYPLTVASILHPLSPYNLKNDLTVEGLRSLTALRTTLGEHSVMSTRKDVIFDPIRVFIVGARAEAMLPPHVYLQLAYMFPHSPFHIYFIGPEATPPPGHGGQSHLGVSLQMMMRWERNLFHEFYHEVTPFDPYRDVFFLFSPGLAYPLARPLWRPSLEVMIQTQCPIFITAYNDADRNSDVAAIEADYKDTFDWLMKPTDNHFKSLKADVNLLDLTEVSQANRWLYGIRGKKYEVTFSDAE</sequence>
<dbReference type="Proteomes" id="UP001150569">
    <property type="component" value="Unassembled WGS sequence"/>
</dbReference>
<keyword evidence="5" id="KW-1185">Reference proteome</keyword>
<evidence type="ECO:0000259" key="3">
    <source>
        <dbReference type="Pfam" id="PF20179"/>
    </source>
</evidence>
<dbReference type="Pfam" id="PF20179">
    <property type="entry name" value="MSS51_C"/>
    <property type="match status" value="1"/>
</dbReference>
<dbReference type="InterPro" id="IPR032717">
    <property type="entry name" value="Mss51_Znf"/>
</dbReference>
<dbReference type="EMBL" id="JANBPT010000036">
    <property type="protein sequence ID" value="KAJ1929388.1"/>
    <property type="molecule type" value="Genomic_DNA"/>
</dbReference>
<feature type="compositionally biased region" description="Polar residues" evidence="1">
    <location>
        <begin position="63"/>
        <end position="80"/>
    </location>
</feature>
<dbReference type="OrthoDB" id="5282002at2759"/>
<dbReference type="PANTHER" id="PTHR28069">
    <property type="entry name" value="GH20023P"/>
    <property type="match status" value="1"/>
</dbReference>
<dbReference type="Pfam" id="PF13824">
    <property type="entry name" value="zf-Mss51"/>
    <property type="match status" value="1"/>
</dbReference>
<evidence type="ECO:0000256" key="1">
    <source>
        <dbReference type="SAM" id="MobiDB-lite"/>
    </source>
</evidence>
<protein>
    <submittedName>
        <fullName evidence="4">Translational activator for mitochondrial COX1</fullName>
    </submittedName>
</protein>
<dbReference type="InterPro" id="IPR046824">
    <property type="entry name" value="Mss51-like_C"/>
</dbReference>